<name>A0A1M7YFP2_9BACT</name>
<sequence length="400" mass="45668">MKISTRNIPYPYSAMIAICSDLDETPDRHTYFEIMRFLNTKQSTSIGPGAGLEIGNTIYFDMPNDQFAYWNTDDIGRQMVQALIKSGHIDCLHSYGDLATTRSQAYRNLTELNRNNCFLKVWVDHGTAITNFDSQIMKGKGDVPGTPSYHSDLTMDYGIKFVWRGRVTSIIGQNAPRSLTGIGRRQHLYPSSKTLLKELIKGLLGRCGSNKYKMHSQNNLLTRTNLRDGQNTIEFMRCNPHWGGVSSYDTSFGFWDVLTSGVIERLIERNAFCILYTHLGKTNNEPKIFSNKTIESFYNLAKYAEEKKILITTTKRLLEYCFMKDQISYTANHNGNEISIHISYAGDILDLQGLTIYTPFTNGIKLFFNKIQINNYQHNPFDETGLTSISIPWPKLDYPI</sequence>
<protein>
    <submittedName>
        <fullName evidence="1">Uncharacterized protein</fullName>
    </submittedName>
</protein>
<dbReference type="Proteomes" id="UP000184603">
    <property type="component" value="Unassembled WGS sequence"/>
</dbReference>
<organism evidence="1 2">
    <name type="scientific">Desulfopila aestuarii DSM 18488</name>
    <dbReference type="NCBI Taxonomy" id="1121416"/>
    <lineage>
        <taxon>Bacteria</taxon>
        <taxon>Pseudomonadati</taxon>
        <taxon>Thermodesulfobacteriota</taxon>
        <taxon>Desulfobulbia</taxon>
        <taxon>Desulfobulbales</taxon>
        <taxon>Desulfocapsaceae</taxon>
        <taxon>Desulfopila</taxon>
    </lineage>
</organism>
<evidence type="ECO:0000313" key="2">
    <source>
        <dbReference type="Proteomes" id="UP000184603"/>
    </source>
</evidence>
<dbReference type="AlphaFoldDB" id="A0A1M7YFP2"/>
<dbReference type="RefSeq" id="WP_073615460.1">
    <property type="nucleotide sequence ID" value="NZ_FRFE01000025.1"/>
</dbReference>
<evidence type="ECO:0000313" key="1">
    <source>
        <dbReference type="EMBL" id="SHO51467.1"/>
    </source>
</evidence>
<accession>A0A1M7YFP2</accession>
<keyword evidence="2" id="KW-1185">Reference proteome</keyword>
<gene>
    <name evidence="1" type="ORF">SAMN02745220_04026</name>
</gene>
<dbReference type="EMBL" id="FRFE01000025">
    <property type="protein sequence ID" value="SHO51467.1"/>
    <property type="molecule type" value="Genomic_DNA"/>
</dbReference>
<dbReference type="OrthoDB" id="5540948at2"/>
<proteinExistence type="predicted"/>
<reference evidence="1 2" key="1">
    <citation type="submission" date="2016-12" db="EMBL/GenBank/DDBJ databases">
        <authorList>
            <person name="Song W.-J."/>
            <person name="Kurnit D.M."/>
        </authorList>
    </citation>
    <scope>NUCLEOTIDE SEQUENCE [LARGE SCALE GENOMIC DNA]</scope>
    <source>
        <strain evidence="1 2">DSM 18488</strain>
    </source>
</reference>
<dbReference type="STRING" id="1121416.SAMN02745220_04026"/>